<gene>
    <name evidence="2" type="ORF">LQV63_25145</name>
</gene>
<evidence type="ECO:0000259" key="1">
    <source>
        <dbReference type="PROSITE" id="PS50943"/>
    </source>
</evidence>
<dbReference type="RefSeq" id="WP_233698701.1">
    <property type="nucleotide sequence ID" value="NZ_JAJNBZ010000030.1"/>
</dbReference>
<dbReference type="EMBL" id="JAJNBZ010000030">
    <property type="protein sequence ID" value="MCE5172559.1"/>
    <property type="molecule type" value="Genomic_DNA"/>
</dbReference>
<feature type="domain" description="HTH cro/C1-type" evidence="1">
    <location>
        <begin position="14"/>
        <end position="69"/>
    </location>
</feature>
<evidence type="ECO:0000313" key="3">
    <source>
        <dbReference type="Proteomes" id="UP001199916"/>
    </source>
</evidence>
<reference evidence="2 3" key="1">
    <citation type="submission" date="2021-11" db="EMBL/GenBank/DDBJ databases">
        <title>Draft genome sequence of Paenibacillus profundus YoMME, a new Gram-positive bacteria with exoelectrogenic properties.</title>
        <authorList>
            <person name="Hubenova Y."/>
            <person name="Hubenova E."/>
            <person name="Manasiev Y."/>
            <person name="Peykov S."/>
            <person name="Mitov M."/>
        </authorList>
    </citation>
    <scope>NUCLEOTIDE SEQUENCE [LARGE SCALE GENOMIC DNA]</scope>
    <source>
        <strain evidence="2 3">YoMME</strain>
    </source>
</reference>
<dbReference type="SMART" id="SM00530">
    <property type="entry name" value="HTH_XRE"/>
    <property type="match status" value="1"/>
</dbReference>
<accession>A0ABS8YMY9</accession>
<dbReference type="PROSITE" id="PS50943">
    <property type="entry name" value="HTH_CROC1"/>
    <property type="match status" value="1"/>
</dbReference>
<dbReference type="Proteomes" id="UP001199916">
    <property type="component" value="Unassembled WGS sequence"/>
</dbReference>
<evidence type="ECO:0000313" key="2">
    <source>
        <dbReference type="EMBL" id="MCE5172559.1"/>
    </source>
</evidence>
<proteinExistence type="predicted"/>
<name>A0ABS8YMY9_9BACL</name>
<dbReference type="Gene3D" id="1.10.260.40">
    <property type="entry name" value="lambda repressor-like DNA-binding domains"/>
    <property type="match status" value="1"/>
</dbReference>
<dbReference type="InterPro" id="IPR001387">
    <property type="entry name" value="Cro/C1-type_HTH"/>
</dbReference>
<dbReference type="Pfam" id="PF01381">
    <property type="entry name" value="HTH_3"/>
    <property type="match status" value="1"/>
</dbReference>
<dbReference type="InterPro" id="IPR010982">
    <property type="entry name" value="Lambda_DNA-bd_dom_sf"/>
</dbReference>
<comment type="caution">
    <text evidence="2">The sequence shown here is derived from an EMBL/GenBank/DDBJ whole genome shotgun (WGS) entry which is preliminary data.</text>
</comment>
<organism evidence="2 3">
    <name type="scientific">Paenibacillus profundus</name>
    <dbReference type="NCBI Taxonomy" id="1173085"/>
    <lineage>
        <taxon>Bacteria</taxon>
        <taxon>Bacillati</taxon>
        <taxon>Bacillota</taxon>
        <taxon>Bacilli</taxon>
        <taxon>Bacillales</taxon>
        <taxon>Paenibacillaceae</taxon>
        <taxon>Paenibacillus</taxon>
    </lineage>
</organism>
<dbReference type="CDD" id="cd00093">
    <property type="entry name" value="HTH_XRE"/>
    <property type="match status" value="1"/>
</dbReference>
<sequence>MKTASKIKIIGELIHDTRRASNITLTLLSELSGINKGTISRIENGEIKQPDFSTVRILATSLKIPFETLVDYYVEVEKRAELLFDILQTTILQRGSTELIRKVAAKYLKAPNEDSVDLTEKLYQIIAPIEDDSIKLSLYNLIIEHSRSHGIMPYIAKGLYQLSY</sequence>
<dbReference type="SUPFAM" id="SSF47413">
    <property type="entry name" value="lambda repressor-like DNA-binding domains"/>
    <property type="match status" value="1"/>
</dbReference>
<keyword evidence="3" id="KW-1185">Reference proteome</keyword>
<protein>
    <submittedName>
        <fullName evidence="2">Helix-turn-helix domain-containing protein</fullName>
    </submittedName>
</protein>